<name>A0A5C0F3F9_NITAL</name>
<dbReference type="AlphaFoldDB" id="A0A5C0F3F9"/>
<evidence type="ECO:0008006" key="3">
    <source>
        <dbReference type="Google" id="ProtNLM"/>
    </source>
</evidence>
<organism evidence="2">
    <name type="scientific">Nitzschia alba</name>
    <name type="common">Marine diatom</name>
    <dbReference type="NCBI Taxonomy" id="2858"/>
    <lineage>
        <taxon>Eukaryota</taxon>
        <taxon>Sar</taxon>
        <taxon>Stramenopiles</taxon>
        <taxon>Ochrophyta</taxon>
        <taxon>Bacillariophyta</taxon>
        <taxon>Bacillariophyceae</taxon>
        <taxon>Bacillariophycidae</taxon>
        <taxon>Bacillariales</taxon>
        <taxon>Bacillariaceae</taxon>
        <taxon>Nitzschia</taxon>
    </lineage>
</organism>
<keyword evidence="1" id="KW-1133">Transmembrane helix</keyword>
<gene>
    <name evidence="2" type="primary">ORF1</name>
</gene>
<keyword evidence="1" id="KW-0472">Membrane</keyword>
<dbReference type="EMBL" id="MN065498">
    <property type="protein sequence ID" value="QEI59613.1"/>
    <property type="molecule type" value="Genomic_DNA"/>
</dbReference>
<geneLocation type="plastid" evidence="2"/>
<dbReference type="GeneID" id="41826877"/>
<reference evidence="2" key="1">
    <citation type="submission" date="2019-06" db="EMBL/GenBank/DDBJ databases">
        <authorList>
            <person name="Grosvenor D.A."/>
            <person name="Keepers K.G."/>
            <person name="Pogoda C.S."/>
            <person name="Kane N.C."/>
            <person name="Kociolek J.P."/>
        </authorList>
    </citation>
    <scope>NUCLEOTIDE SEQUENCE</scope>
</reference>
<dbReference type="RefSeq" id="YP_009695331.1">
    <property type="nucleotide sequence ID" value="NC_044785.1"/>
</dbReference>
<feature type="transmembrane region" description="Helical" evidence="1">
    <location>
        <begin position="88"/>
        <end position="107"/>
    </location>
</feature>
<feature type="transmembrane region" description="Helical" evidence="1">
    <location>
        <begin position="128"/>
        <end position="148"/>
    </location>
</feature>
<proteinExistence type="predicted"/>
<keyword evidence="2" id="KW-0934">Plastid</keyword>
<protein>
    <recommendedName>
        <fullName evidence="3">Transmembrane protein</fullName>
    </recommendedName>
</protein>
<keyword evidence="1" id="KW-0812">Transmembrane</keyword>
<feature type="transmembrane region" description="Helical" evidence="1">
    <location>
        <begin position="168"/>
        <end position="186"/>
    </location>
</feature>
<sequence>MYFLKSEYCIQQQSITCVKTKISFKFQSKSILILKSNNIHVNYSYNKQNDISKKLFEIYLEFMKEARYYTQKYIINAWVYNIKTYKQLGIFYLTGSALSSFIAYKCFKQSKINFNSSKLKNIHMLTFKPLYFCCGLWNLYTALADHVWLAVYDPQIHIKEIQEELGEFIVIVHLLNILIFNSLYLIETAIFTNNIHEFIFRLYNNNKYKTIYDYAYENSKKNSFHEKTFKFDINKGKLILNFISKNSIDLNLIDINLIPLDLRLEFSKIYKYKK</sequence>
<accession>A0A5C0F3F9</accession>
<evidence type="ECO:0000256" key="1">
    <source>
        <dbReference type="SAM" id="Phobius"/>
    </source>
</evidence>
<evidence type="ECO:0000313" key="2">
    <source>
        <dbReference type="EMBL" id="QEI59613.1"/>
    </source>
</evidence>